<dbReference type="NCBIfam" id="TIGR00180">
    <property type="entry name" value="parB_part"/>
    <property type="match status" value="1"/>
</dbReference>
<dbReference type="GO" id="GO:0045881">
    <property type="term" value="P:positive regulation of sporulation resulting in formation of a cellular spore"/>
    <property type="evidence" value="ECO:0007669"/>
    <property type="project" value="TreeGrafter"/>
</dbReference>
<dbReference type="GO" id="GO:0005694">
    <property type="term" value="C:chromosome"/>
    <property type="evidence" value="ECO:0007669"/>
    <property type="project" value="TreeGrafter"/>
</dbReference>
<protein>
    <submittedName>
        <fullName evidence="2">ParB-like partition protein</fullName>
    </submittedName>
</protein>
<dbReference type="Pfam" id="PF02195">
    <property type="entry name" value="ParB_N"/>
    <property type="match status" value="1"/>
</dbReference>
<dbReference type="GO" id="GO:0007059">
    <property type="term" value="P:chromosome segregation"/>
    <property type="evidence" value="ECO:0007669"/>
    <property type="project" value="TreeGrafter"/>
</dbReference>
<evidence type="ECO:0000313" key="2">
    <source>
        <dbReference type="EMBL" id="EKC54094.1"/>
    </source>
</evidence>
<feature type="non-terminal residue" evidence="2">
    <location>
        <position position="79"/>
    </location>
</feature>
<dbReference type="InterPro" id="IPR036086">
    <property type="entry name" value="ParB/Sulfiredoxin_sf"/>
</dbReference>
<dbReference type="SUPFAM" id="SSF110849">
    <property type="entry name" value="ParB/Sulfiredoxin"/>
    <property type="match status" value="1"/>
</dbReference>
<dbReference type="InterPro" id="IPR003115">
    <property type="entry name" value="ParB_N"/>
</dbReference>
<gene>
    <name evidence="2" type="ORF">OBE_12264</name>
</gene>
<evidence type="ECO:0000259" key="1">
    <source>
        <dbReference type="SMART" id="SM00470"/>
    </source>
</evidence>
<dbReference type="SMART" id="SM00470">
    <property type="entry name" value="ParB"/>
    <property type="match status" value="1"/>
</dbReference>
<reference evidence="2" key="1">
    <citation type="journal article" date="2013" name="Environ. Microbiol.">
        <title>Microbiota from the distal guts of lean and obese adolescents exhibit partial functional redundancy besides clear differences in community structure.</title>
        <authorList>
            <person name="Ferrer M."/>
            <person name="Ruiz A."/>
            <person name="Lanza F."/>
            <person name="Haange S.B."/>
            <person name="Oberbach A."/>
            <person name="Till H."/>
            <person name="Bargiela R."/>
            <person name="Campoy C."/>
            <person name="Segura M.T."/>
            <person name="Richter M."/>
            <person name="von Bergen M."/>
            <person name="Seifert J."/>
            <person name="Suarez A."/>
        </authorList>
    </citation>
    <scope>NUCLEOTIDE SEQUENCE</scope>
</reference>
<dbReference type="InterPro" id="IPR004437">
    <property type="entry name" value="ParB/RepB/Spo0J"/>
</dbReference>
<dbReference type="PANTHER" id="PTHR33375:SF1">
    <property type="entry name" value="CHROMOSOME-PARTITIONING PROTEIN PARB-RELATED"/>
    <property type="match status" value="1"/>
</dbReference>
<dbReference type="EMBL" id="AJWZ01008444">
    <property type="protein sequence ID" value="EKC54094.1"/>
    <property type="molecule type" value="Genomic_DNA"/>
</dbReference>
<dbReference type="InterPro" id="IPR050336">
    <property type="entry name" value="Chromosome_partition/occlusion"/>
</dbReference>
<comment type="caution">
    <text evidence="2">The sequence shown here is derived from an EMBL/GenBank/DDBJ whole genome shotgun (WGS) entry which is preliminary data.</text>
</comment>
<accession>K1SFG6</accession>
<dbReference type="Gene3D" id="3.90.1530.10">
    <property type="entry name" value="Conserved hypothetical protein from pyrococcus furiosus pfu- 392566-001, ParB domain"/>
    <property type="match status" value="1"/>
</dbReference>
<proteinExistence type="predicted"/>
<dbReference type="PANTHER" id="PTHR33375">
    <property type="entry name" value="CHROMOSOME-PARTITIONING PROTEIN PARB-RELATED"/>
    <property type="match status" value="1"/>
</dbReference>
<dbReference type="AlphaFoldDB" id="K1SFG6"/>
<dbReference type="GO" id="GO:0003677">
    <property type="term" value="F:DNA binding"/>
    <property type="evidence" value="ECO:0007669"/>
    <property type="project" value="InterPro"/>
</dbReference>
<name>K1SFG6_9ZZZZ</name>
<feature type="domain" description="ParB-like N-terminal" evidence="1">
    <location>
        <begin position="3"/>
        <end position="79"/>
    </location>
</feature>
<sequence>MIKNISIDLLVPFENHPFKERSGIEQQELTESIKENGLLEPIIVRSFPAGKYEIISGHRRVEACKELGITSVPTIIEEL</sequence>
<organism evidence="2">
    <name type="scientific">human gut metagenome</name>
    <dbReference type="NCBI Taxonomy" id="408170"/>
    <lineage>
        <taxon>unclassified sequences</taxon>
        <taxon>metagenomes</taxon>
        <taxon>organismal metagenomes</taxon>
    </lineage>
</organism>